<keyword evidence="12" id="KW-1185">Reference proteome</keyword>
<dbReference type="InterPro" id="IPR004628">
    <property type="entry name" value="Man_deHydtase"/>
</dbReference>
<dbReference type="GO" id="GO:0008198">
    <property type="term" value="F:ferrous iron binding"/>
    <property type="evidence" value="ECO:0007669"/>
    <property type="project" value="TreeGrafter"/>
</dbReference>
<dbReference type="GO" id="GO:0008927">
    <property type="term" value="F:mannonate dehydratase activity"/>
    <property type="evidence" value="ECO:0007669"/>
    <property type="project" value="UniProtKB-EC"/>
</dbReference>
<keyword evidence="8" id="KW-0408">Iron</keyword>
<evidence type="ECO:0000256" key="3">
    <source>
        <dbReference type="ARBA" id="ARBA00001954"/>
    </source>
</evidence>
<dbReference type="AlphaFoldDB" id="A0A543FK26"/>
<evidence type="ECO:0000256" key="9">
    <source>
        <dbReference type="ARBA" id="ARBA00023211"/>
    </source>
</evidence>
<dbReference type="Gene3D" id="3.20.20.150">
    <property type="entry name" value="Divalent-metal-dependent TIM barrel enzymes"/>
    <property type="match status" value="1"/>
</dbReference>
<dbReference type="InterPro" id="IPR036237">
    <property type="entry name" value="Xyl_isomerase-like_sf"/>
</dbReference>
<evidence type="ECO:0000313" key="12">
    <source>
        <dbReference type="Proteomes" id="UP000320235"/>
    </source>
</evidence>
<evidence type="ECO:0000313" key="11">
    <source>
        <dbReference type="EMBL" id="TQM34227.1"/>
    </source>
</evidence>
<dbReference type="SUPFAM" id="SSF51658">
    <property type="entry name" value="Xylose isomerase-like"/>
    <property type="match status" value="1"/>
</dbReference>
<dbReference type="OrthoDB" id="104997at2"/>
<evidence type="ECO:0000256" key="4">
    <source>
        <dbReference type="ARBA" id="ARBA00002713"/>
    </source>
</evidence>
<dbReference type="UniPathway" id="UPA00246"/>
<comment type="function">
    <text evidence="4">Catalyzes the dehydration of D-mannonate.</text>
</comment>
<dbReference type="EMBL" id="VFPE01000001">
    <property type="protein sequence ID" value="TQM34227.1"/>
    <property type="molecule type" value="Genomic_DNA"/>
</dbReference>
<dbReference type="PANTHER" id="PTHR30387">
    <property type="entry name" value="MANNONATE DEHYDRATASE"/>
    <property type="match status" value="1"/>
</dbReference>
<evidence type="ECO:0000256" key="8">
    <source>
        <dbReference type="ARBA" id="ARBA00023004"/>
    </source>
</evidence>
<name>A0A543FK26_9MICO</name>
<dbReference type="EC" id="4.2.1.8" evidence="7"/>
<dbReference type="PIRSF" id="PIRSF016049">
    <property type="entry name" value="Man_dehyd"/>
    <property type="match status" value="1"/>
</dbReference>
<proteinExistence type="inferred from homology"/>
<dbReference type="GO" id="GO:0030145">
    <property type="term" value="F:manganese ion binding"/>
    <property type="evidence" value="ECO:0007669"/>
    <property type="project" value="TreeGrafter"/>
</dbReference>
<comment type="catalytic activity">
    <reaction evidence="1">
        <text>D-mannonate = 2-dehydro-3-deoxy-D-gluconate + H2O</text>
        <dbReference type="Rhea" id="RHEA:20097"/>
        <dbReference type="ChEBI" id="CHEBI:15377"/>
        <dbReference type="ChEBI" id="CHEBI:17767"/>
        <dbReference type="ChEBI" id="CHEBI:57990"/>
        <dbReference type="EC" id="4.2.1.8"/>
    </reaction>
</comment>
<comment type="similarity">
    <text evidence="6">Belongs to the mannonate dehydratase family.</text>
</comment>
<dbReference type="Pfam" id="PF03786">
    <property type="entry name" value="UxuA"/>
    <property type="match status" value="2"/>
</dbReference>
<dbReference type="RefSeq" id="WP_141892709.1">
    <property type="nucleotide sequence ID" value="NZ_BAABLH010000001.1"/>
</dbReference>
<keyword evidence="9" id="KW-0464">Manganese</keyword>
<comment type="cofactor">
    <cofactor evidence="3">
        <name>Fe(2+)</name>
        <dbReference type="ChEBI" id="CHEBI:29033"/>
    </cofactor>
</comment>
<reference evidence="11 12" key="1">
    <citation type="submission" date="2019-06" db="EMBL/GenBank/DDBJ databases">
        <title>Sequencing the genomes of 1000 actinobacteria strains.</title>
        <authorList>
            <person name="Klenk H.-P."/>
        </authorList>
    </citation>
    <scope>NUCLEOTIDE SEQUENCE [LARGE SCALE GENOMIC DNA]</scope>
    <source>
        <strain evidence="11 12">DSM 105492</strain>
    </source>
</reference>
<gene>
    <name evidence="11" type="ORF">FB391_0514</name>
</gene>
<evidence type="ECO:0000256" key="10">
    <source>
        <dbReference type="ARBA" id="ARBA00023239"/>
    </source>
</evidence>
<comment type="caution">
    <text evidence="11">The sequence shown here is derived from an EMBL/GenBank/DDBJ whole genome shotgun (WGS) entry which is preliminary data.</text>
</comment>
<keyword evidence="10" id="KW-0456">Lyase</keyword>
<evidence type="ECO:0000256" key="1">
    <source>
        <dbReference type="ARBA" id="ARBA00001794"/>
    </source>
</evidence>
<accession>A0A543FK26</accession>
<protein>
    <recommendedName>
        <fullName evidence="7">mannonate dehydratase</fullName>
        <ecNumber evidence="7">4.2.1.8</ecNumber>
    </recommendedName>
</protein>
<comment type="cofactor">
    <cofactor evidence="2">
        <name>Mn(2+)</name>
        <dbReference type="ChEBI" id="CHEBI:29035"/>
    </cofactor>
</comment>
<evidence type="ECO:0000256" key="2">
    <source>
        <dbReference type="ARBA" id="ARBA00001936"/>
    </source>
</evidence>
<evidence type="ECO:0000256" key="6">
    <source>
        <dbReference type="ARBA" id="ARBA00007389"/>
    </source>
</evidence>
<dbReference type="PANTHER" id="PTHR30387:SF2">
    <property type="entry name" value="MANNONATE DEHYDRATASE"/>
    <property type="match status" value="1"/>
</dbReference>
<sequence>MIGLSEFLPPRPEASWKLIRQVGVDDVVGVLNGAEQDQRMFASVGAGGWRADDRDEVPWSEAALKHNIETYDDHGFTLVALEDTAPIDKARLGLDGRDEQIDHVITQIRAMGRLGVPTLAYNWMALSSWGRTDVAVADRGGAYVTAYDRAVAQSRAPLVQPGEVTPEQMWAALEYFLAAVVPVAEEAGVRLAMHPDDPPQQIDRNLPRIMSSAGAFRRLLSLHPSPNNGMTFCQGNFALMPEVLDGATSIPELIREFGTAGIPFVHFRDVKGTPDSFRETFHDAGQTDMPACMEAYHEIGFEGPMRPDHVPTLAGEPNTRPGYETLGRLFAIGYIRGLEQSVYGHPASRR</sequence>
<evidence type="ECO:0000256" key="7">
    <source>
        <dbReference type="ARBA" id="ARBA00012927"/>
    </source>
</evidence>
<evidence type="ECO:0000256" key="5">
    <source>
        <dbReference type="ARBA" id="ARBA00004892"/>
    </source>
</evidence>
<dbReference type="Proteomes" id="UP000320235">
    <property type="component" value="Unassembled WGS sequence"/>
</dbReference>
<organism evidence="11 12">
    <name type="scientific">Microbacterium kyungheense</name>
    <dbReference type="NCBI Taxonomy" id="1263636"/>
    <lineage>
        <taxon>Bacteria</taxon>
        <taxon>Bacillati</taxon>
        <taxon>Actinomycetota</taxon>
        <taxon>Actinomycetes</taxon>
        <taxon>Micrococcales</taxon>
        <taxon>Microbacteriaceae</taxon>
        <taxon>Microbacterium</taxon>
    </lineage>
</organism>
<dbReference type="GO" id="GO:0042840">
    <property type="term" value="P:D-glucuronate catabolic process"/>
    <property type="evidence" value="ECO:0007669"/>
    <property type="project" value="TreeGrafter"/>
</dbReference>
<comment type="pathway">
    <text evidence="5">Carbohydrate metabolism; pentose and glucuronate interconversion.</text>
</comment>